<sequence length="298" mass="31744">MNTKKLSVAALLSSTMGFMTTALAFPEYVAPTGASGCTDCHLTVEGEGFKPGILDAAKGGLPGLKEFLHPTPVKVGDTKPVLLPVNEHWDVTVGGLPLVIPLLVSDAEYDIFAINVATPTNGLPVKGAVISQELSDAQSNLPVVNFKWQPTAAHANKTYTVNFTAQEKGAGRKLLSNTVTTTITVWPKRQKQVTNISQFKVQRAQWDNNHLNLTGSVIFKSGLTTAQRNAALKSLDLNMRTNSGAIVGSALNLTVDASGSWKKSVPLKASNVPCIIKLEYEGLNASSSVKLHPKVCVQ</sequence>
<name>A0A1R4H9I8_9GAMM</name>
<evidence type="ECO:0000256" key="1">
    <source>
        <dbReference type="SAM" id="SignalP"/>
    </source>
</evidence>
<protein>
    <recommendedName>
        <fullName evidence="4">Cytochrome c domain-containing protein</fullName>
    </recommendedName>
</protein>
<keyword evidence="1" id="KW-0732">Signal</keyword>
<dbReference type="RefSeq" id="WP_087143502.1">
    <property type="nucleotide sequence ID" value="NZ_FUKI01000108.1"/>
</dbReference>
<evidence type="ECO:0000313" key="2">
    <source>
        <dbReference type="EMBL" id="SJM92691.1"/>
    </source>
</evidence>
<keyword evidence="3" id="KW-1185">Reference proteome</keyword>
<gene>
    <name evidence="2" type="ORF">CRENPOLYSF1_330006</name>
</gene>
<proteinExistence type="predicted"/>
<dbReference type="EMBL" id="FUKI01000108">
    <property type="protein sequence ID" value="SJM92691.1"/>
    <property type="molecule type" value="Genomic_DNA"/>
</dbReference>
<evidence type="ECO:0000313" key="3">
    <source>
        <dbReference type="Proteomes" id="UP000195667"/>
    </source>
</evidence>
<accession>A0A1R4H9I8</accession>
<evidence type="ECO:0008006" key="4">
    <source>
        <dbReference type="Google" id="ProtNLM"/>
    </source>
</evidence>
<feature type="chain" id="PRO_5012684163" description="Cytochrome c domain-containing protein" evidence="1">
    <location>
        <begin position="25"/>
        <end position="298"/>
    </location>
</feature>
<reference evidence="3" key="1">
    <citation type="submission" date="2017-02" db="EMBL/GenBank/DDBJ databases">
        <authorList>
            <person name="Daims H."/>
        </authorList>
    </citation>
    <scope>NUCLEOTIDE SEQUENCE [LARGE SCALE GENOMIC DNA]</scope>
</reference>
<dbReference type="AlphaFoldDB" id="A0A1R4H9I8"/>
<feature type="signal peptide" evidence="1">
    <location>
        <begin position="1"/>
        <end position="24"/>
    </location>
</feature>
<dbReference type="Proteomes" id="UP000195667">
    <property type="component" value="Unassembled WGS sequence"/>
</dbReference>
<organism evidence="2 3">
    <name type="scientific">Crenothrix polyspora</name>
    <dbReference type="NCBI Taxonomy" id="360316"/>
    <lineage>
        <taxon>Bacteria</taxon>
        <taxon>Pseudomonadati</taxon>
        <taxon>Pseudomonadota</taxon>
        <taxon>Gammaproteobacteria</taxon>
        <taxon>Methylococcales</taxon>
        <taxon>Crenotrichaceae</taxon>
        <taxon>Crenothrix</taxon>
    </lineage>
</organism>
<dbReference type="OrthoDB" id="5575375at2"/>